<comment type="caution">
    <text evidence="1">The sequence shown here is derived from an EMBL/GenBank/DDBJ whole genome shotgun (WGS) entry which is preliminary data.</text>
</comment>
<evidence type="ECO:0000313" key="1">
    <source>
        <dbReference type="EMBL" id="HCD1254296.1"/>
    </source>
</evidence>
<dbReference type="AlphaFoldDB" id="A0A9C7QHT9"/>
<sequence length="267" mass="29382">MSIRRCVTSERLMSILGDTSLFFDLGAQKRPTVISIVGAGGKTSTLFWLAHLFQLSGRRVFITTTTHMFLPDQSWPTLFCRDPAGLPYHVLMQPIITCFRSWKAPLGKARGFSPDVIDALARRSECDVVLVEADGARGMPLKAPDEHEPCIPESSCCVIAVMGGHLLGKRVGAKLVHRWPQFAGMTGLTEGAPLSLKALIRLVQHPQGAFKNAPPASRRVWFLNRVSQSENAIDESELIQPLSDGDVQAIWLGNAQETPAIARRFVR</sequence>
<proteinExistence type="predicted"/>
<dbReference type="InterPro" id="IPR017587">
    <property type="entry name" value="YqeC"/>
</dbReference>
<organism evidence="1 2">
    <name type="scientific">Citrobacter amalonaticus</name>
    <dbReference type="NCBI Taxonomy" id="35703"/>
    <lineage>
        <taxon>Bacteria</taxon>
        <taxon>Pseudomonadati</taxon>
        <taxon>Pseudomonadota</taxon>
        <taxon>Gammaproteobacteria</taxon>
        <taxon>Enterobacterales</taxon>
        <taxon>Enterobacteriaceae</taxon>
        <taxon>Citrobacter</taxon>
    </lineage>
</organism>
<protein>
    <submittedName>
        <fullName evidence="1">Selenium-dependent hydroxylase accessory protein YqeC</fullName>
    </submittedName>
</protein>
<dbReference type="Gene3D" id="3.40.1190.10">
    <property type="entry name" value="Mur-like, catalytic domain"/>
    <property type="match status" value="1"/>
</dbReference>
<gene>
    <name evidence="1" type="primary">yqeC</name>
    <name evidence="1" type="ORF">JD854_RS04355</name>
</gene>
<dbReference type="SUPFAM" id="SSF53623">
    <property type="entry name" value="MurD-like peptide ligases, catalytic domain"/>
    <property type="match status" value="1"/>
</dbReference>
<dbReference type="EMBL" id="DACYAJ020000004">
    <property type="protein sequence ID" value="HCD1254296.1"/>
    <property type="molecule type" value="Genomic_DNA"/>
</dbReference>
<dbReference type="InterPro" id="IPR036565">
    <property type="entry name" value="Mur-like_cat_sf"/>
</dbReference>
<name>A0A9C7QHT9_CITAM</name>
<reference evidence="1" key="1">
    <citation type="journal article" date="2018" name="Genome Biol.">
        <title>SKESA: strategic k-mer extension for scrupulous assemblies.</title>
        <authorList>
            <person name="Souvorov A."/>
            <person name="Agarwala R."/>
            <person name="Lipman D.J."/>
        </authorList>
    </citation>
    <scope>NUCLEOTIDE SEQUENCE</scope>
    <source>
        <strain evidence="1">CAV1698</strain>
    </source>
</reference>
<dbReference type="GO" id="GO:0005524">
    <property type="term" value="F:ATP binding"/>
    <property type="evidence" value="ECO:0007669"/>
    <property type="project" value="InterPro"/>
</dbReference>
<dbReference type="NCBIfam" id="TIGR03172">
    <property type="entry name" value="selenium cofactor biosynthesis protein YqeC"/>
    <property type="match status" value="1"/>
</dbReference>
<dbReference type="Pfam" id="PF19842">
    <property type="entry name" value="YqeC"/>
    <property type="match status" value="1"/>
</dbReference>
<reference evidence="1" key="2">
    <citation type="submission" date="2022-05" db="EMBL/GenBank/DDBJ databases">
        <authorList>
            <consortium name="NCBI Pathogen Detection Project"/>
        </authorList>
    </citation>
    <scope>NUCLEOTIDE SEQUENCE</scope>
    <source>
        <strain evidence="1">CAV1698</strain>
    </source>
</reference>
<accession>A0A9C7QHT9</accession>
<evidence type="ECO:0000313" key="2">
    <source>
        <dbReference type="Proteomes" id="UP000862426"/>
    </source>
</evidence>
<dbReference type="Proteomes" id="UP000862426">
    <property type="component" value="Unassembled WGS sequence"/>
</dbReference>